<dbReference type="GO" id="GO:0005525">
    <property type="term" value="F:GTP binding"/>
    <property type="evidence" value="ECO:0007669"/>
    <property type="project" value="UniProtKB-KW"/>
</dbReference>
<keyword evidence="2" id="KW-0547">Nucleotide-binding</keyword>
<keyword evidence="3" id="KW-0342">GTP-binding</keyword>
<dbReference type="Pfam" id="PF00071">
    <property type="entry name" value="Ras"/>
    <property type="match status" value="1"/>
</dbReference>
<dbReference type="PROSITE" id="PS51419">
    <property type="entry name" value="RAB"/>
    <property type="match status" value="1"/>
</dbReference>
<comment type="similarity">
    <text evidence="1">Belongs to the small GTPase superfamily. Rab family.</text>
</comment>
<comment type="caution">
    <text evidence="4">The sequence shown here is derived from an EMBL/GenBank/DDBJ whole genome shotgun (WGS) entry which is preliminary data.</text>
</comment>
<dbReference type="PANTHER" id="PTHR47978">
    <property type="match status" value="1"/>
</dbReference>
<evidence type="ECO:0000256" key="3">
    <source>
        <dbReference type="ARBA" id="ARBA00023134"/>
    </source>
</evidence>
<dbReference type="Proteomes" id="UP000516260">
    <property type="component" value="Chromosome 22"/>
</dbReference>
<protein>
    <submittedName>
        <fullName evidence="4">Uncharacterized protein</fullName>
    </submittedName>
</protein>
<dbReference type="Gene3D" id="3.40.50.300">
    <property type="entry name" value="P-loop containing nucleotide triphosphate hydrolases"/>
    <property type="match status" value="1"/>
</dbReference>
<evidence type="ECO:0000256" key="2">
    <source>
        <dbReference type="ARBA" id="ARBA00022741"/>
    </source>
</evidence>
<sequence>MAAAGASGKTYSFKAVLLGEGCVGKTSLVLRYCENKFNDKHITTLQASFLTKKLNITGKRVNLAIWDTRVRALPRACSHLLQILQRLHPGLPSRTKTPFRR</sequence>
<evidence type="ECO:0000256" key="1">
    <source>
        <dbReference type="ARBA" id="ARBA00006270"/>
    </source>
</evidence>
<dbReference type="SMART" id="SM00175">
    <property type="entry name" value="RAB"/>
    <property type="match status" value="1"/>
</dbReference>
<dbReference type="InterPro" id="IPR001806">
    <property type="entry name" value="Small_GTPase"/>
</dbReference>
<name>A0A4Z2BKG3_9TELE</name>
<gene>
    <name evidence="4" type="ORF">fugu_020080</name>
</gene>
<dbReference type="SUPFAM" id="SSF52540">
    <property type="entry name" value="P-loop containing nucleoside triphosphate hydrolases"/>
    <property type="match status" value="1"/>
</dbReference>
<organism evidence="4 5">
    <name type="scientific">Takifugu bimaculatus</name>
    <dbReference type="NCBI Taxonomy" id="433685"/>
    <lineage>
        <taxon>Eukaryota</taxon>
        <taxon>Metazoa</taxon>
        <taxon>Chordata</taxon>
        <taxon>Craniata</taxon>
        <taxon>Vertebrata</taxon>
        <taxon>Euteleostomi</taxon>
        <taxon>Actinopterygii</taxon>
        <taxon>Neopterygii</taxon>
        <taxon>Teleostei</taxon>
        <taxon>Neoteleostei</taxon>
        <taxon>Acanthomorphata</taxon>
        <taxon>Eupercaria</taxon>
        <taxon>Tetraodontiformes</taxon>
        <taxon>Tetradontoidea</taxon>
        <taxon>Tetraodontidae</taxon>
        <taxon>Takifugu</taxon>
    </lineage>
</organism>
<reference evidence="4 5" key="1">
    <citation type="submission" date="2019-04" db="EMBL/GenBank/DDBJ databases">
        <title>The sequence and de novo assembly of Takifugu bimaculatus genome using PacBio and Hi-C technologies.</title>
        <authorList>
            <person name="Xu P."/>
            <person name="Liu B."/>
            <person name="Zhou Z."/>
        </authorList>
    </citation>
    <scope>NUCLEOTIDE SEQUENCE [LARGE SCALE GENOMIC DNA]</scope>
    <source>
        <strain evidence="4">TB-2018</strain>
        <tissue evidence="4">Muscle</tissue>
    </source>
</reference>
<dbReference type="EMBL" id="SWLE01000015">
    <property type="protein sequence ID" value="TNM91700.1"/>
    <property type="molecule type" value="Genomic_DNA"/>
</dbReference>
<accession>A0A4Z2BKG3</accession>
<evidence type="ECO:0000313" key="4">
    <source>
        <dbReference type="EMBL" id="TNM91700.1"/>
    </source>
</evidence>
<proteinExistence type="inferred from homology"/>
<evidence type="ECO:0000313" key="5">
    <source>
        <dbReference type="Proteomes" id="UP000516260"/>
    </source>
</evidence>
<keyword evidence="5" id="KW-1185">Reference proteome</keyword>
<dbReference type="AlphaFoldDB" id="A0A4Z2BKG3"/>
<dbReference type="PRINTS" id="PR00449">
    <property type="entry name" value="RASTRNSFRMNG"/>
</dbReference>
<dbReference type="GO" id="GO:0003924">
    <property type="term" value="F:GTPase activity"/>
    <property type="evidence" value="ECO:0007669"/>
    <property type="project" value="InterPro"/>
</dbReference>
<dbReference type="InterPro" id="IPR027417">
    <property type="entry name" value="P-loop_NTPase"/>
</dbReference>